<dbReference type="PANTHER" id="PTHR39179:SF3">
    <property type="entry name" value="COTS-RELATED PROTEIN"/>
    <property type="match status" value="1"/>
</dbReference>
<proteinExistence type="predicted"/>
<dbReference type="Proteomes" id="UP000076567">
    <property type="component" value="Unassembled WGS sequence"/>
</dbReference>
<reference evidence="2" key="1">
    <citation type="submission" date="2016-01" db="EMBL/GenBank/DDBJ databases">
        <title>Draft genome of Chromobacterium sp. F49.</title>
        <authorList>
            <person name="Hong K.W."/>
        </authorList>
    </citation>
    <scope>NUCLEOTIDE SEQUENCE [LARGE SCALE GENOMIC DNA]</scope>
    <source>
        <strain evidence="2">P7IIIA</strain>
    </source>
</reference>
<dbReference type="InterPro" id="IPR047175">
    <property type="entry name" value="CotS-like"/>
</dbReference>
<evidence type="ECO:0000313" key="1">
    <source>
        <dbReference type="EMBL" id="KZE67418.1"/>
    </source>
</evidence>
<organism evidence="1 2">
    <name type="scientific">Fictibacillus phosphorivorans</name>
    <dbReference type="NCBI Taxonomy" id="1221500"/>
    <lineage>
        <taxon>Bacteria</taxon>
        <taxon>Bacillati</taxon>
        <taxon>Bacillota</taxon>
        <taxon>Bacilli</taxon>
        <taxon>Bacillales</taxon>
        <taxon>Fictibacillaceae</taxon>
        <taxon>Fictibacillus</taxon>
    </lineage>
</organism>
<protein>
    <submittedName>
        <fullName evidence="1">Uncharacterized protein</fullName>
    </submittedName>
</protein>
<evidence type="ECO:0000313" key="2">
    <source>
        <dbReference type="Proteomes" id="UP000076567"/>
    </source>
</evidence>
<dbReference type="GO" id="GO:0042601">
    <property type="term" value="C:endospore-forming forespore"/>
    <property type="evidence" value="ECO:0007669"/>
    <property type="project" value="TreeGrafter"/>
</dbReference>
<dbReference type="AlphaFoldDB" id="A0A165NRS3"/>
<name>A0A165NRS3_9BACL</name>
<comment type="caution">
    <text evidence="1">The sequence shown here is derived from an EMBL/GenBank/DDBJ whole genome shotgun (WGS) entry which is preliminary data.</text>
</comment>
<dbReference type="PANTHER" id="PTHR39179">
    <property type="entry name" value="SPORE COAT PROTEIN I"/>
    <property type="match status" value="1"/>
</dbReference>
<dbReference type="SUPFAM" id="SSF56112">
    <property type="entry name" value="Protein kinase-like (PK-like)"/>
    <property type="match status" value="1"/>
</dbReference>
<dbReference type="InterPro" id="IPR011009">
    <property type="entry name" value="Kinase-like_dom_sf"/>
</dbReference>
<dbReference type="EMBL" id="LRFC01000010">
    <property type="protein sequence ID" value="KZE67418.1"/>
    <property type="molecule type" value="Genomic_DNA"/>
</dbReference>
<dbReference type="RefSeq" id="WP_066239535.1">
    <property type="nucleotide sequence ID" value="NZ_LRFC01000010.1"/>
</dbReference>
<keyword evidence="2" id="KW-1185">Reference proteome</keyword>
<accession>A0A165NRS3</accession>
<gene>
    <name evidence="1" type="ORF">AWM68_19440</name>
</gene>
<dbReference type="OrthoDB" id="2373610at2"/>
<dbReference type="Gene3D" id="3.90.1200.10">
    <property type="match status" value="1"/>
</dbReference>
<sequence>MNRDGRDDFQGDRLFLKKMKEMGIEILDYGFFRDNVIWIESKQGKYVLKGFSRMETCKKQLKLSKLYHGQKPRIMGTYTAYPNQKKTMEFGEYIWAIMPFYKGEGLHFGNPSDVRAGMDAISRFHSFSKNIPSSTYDQLSSYSLYKKWSDRFDTFKYHARSAKWSHQMQPLISDIVMWGNWSLKNFDHDAVEVLEKKAHKRKEITHGDVAPHNFVINKEKSKEAYLIDFDLFAAVPQAFDWLQYANRILPFWYWSYAKMEEMGNEDFLKMFTKKWFVSCLVFPTDLYREWNRALKYEDQGMIEDVTRFTLRDYSHRKKFVEKIINKMN</sequence>